<dbReference type="SUPFAM" id="SSF49464">
    <property type="entry name" value="Carboxypeptidase regulatory domain-like"/>
    <property type="match status" value="1"/>
</dbReference>
<evidence type="ECO:0000313" key="13">
    <source>
        <dbReference type="Proteomes" id="UP000226437"/>
    </source>
</evidence>
<gene>
    <name evidence="12" type="ORF">CGL56_04815</name>
</gene>
<keyword evidence="3 7" id="KW-1134">Transmembrane beta strand</keyword>
<dbReference type="Gene3D" id="2.60.40.1120">
    <property type="entry name" value="Carboxypeptidase-like, regulatory domain"/>
    <property type="match status" value="1"/>
</dbReference>
<dbReference type="Pfam" id="PF07715">
    <property type="entry name" value="Plug"/>
    <property type="match status" value="1"/>
</dbReference>
<evidence type="ECO:0000259" key="10">
    <source>
        <dbReference type="Pfam" id="PF07715"/>
    </source>
</evidence>
<evidence type="ECO:0000256" key="2">
    <source>
        <dbReference type="ARBA" id="ARBA00022448"/>
    </source>
</evidence>
<dbReference type="EMBL" id="PDLO01000001">
    <property type="protein sequence ID" value="PHL00359.1"/>
    <property type="molecule type" value="Genomic_DNA"/>
</dbReference>
<proteinExistence type="inferred from homology"/>
<evidence type="ECO:0000256" key="4">
    <source>
        <dbReference type="ARBA" id="ARBA00022692"/>
    </source>
</evidence>
<keyword evidence="5 7" id="KW-0472">Membrane</keyword>
<sequence>MRTRLYPNLLFLLGLLLPGVALAAFPAGADAGATAFSKSPSRWLPAAGSITGVVTDATDGSPVAYATVSLYTAAEALVNGTLTDEAGRFTVTDVADGTYRVEITFLGYEKISVPDVTVAGGKATALGTIKLGASAELLEEVTVTGQRSLIEEKVDRLVYNAEQDKLSKGGDAADVLRRVPLLQVDLEGNVSLRGNSNIRVLINNKPSTIIASSVADAMKMIPADQIKSVEVITSPSAKYDAEGSGGIINIITQKNSLAGYFLNVDTGLGLRGSNLGLNGSYRKGKFGLTLGGFGRAFYNDAETSLVQQFTDSRSEQFGEASDNGMFGRYNLGLDYDLTDRQFLSAGIRFGLRNFNRDQLQTTSVYANEQPLSTFLRDIESERTGNSIDLNLDYLYVIKAGRELSVSTLYSTTDENTNFVSSSLNGQQTVLNRLQNLNDNNNQEITLQTDYIHPIGETQIVEAGAKGILRQVNSDYRYLSAEGEGAFTADGSRPAGQLDYGQDIVAAYGAYTLSLPGEVTVKAGMRYEQTRITATQDNEAIEIPDYDNFVPSLNLSKRVGQATTVKAAYSRRIQRPWLRQLNPNVNLENTQNIEVGNPLLRPELTDNYELGYSSMLGKTYLNLSLFGRNTANAINEVRTPIDSLDGTLLTTYENIGQEQAVGMNVFLNLYLTNRWTVNGGFDLDYARLEGLVTGLDGISVTQTNSGFNYGGRLMSQLKMNNGWSAQAFTFMRGRRVQLQGSRGGFGMYALGVSKEINEGRGTIGLSAENFAGQGWTLRSELETASFTQVREDLLLNRNVKLTFSYKFGELEADRARRKTRGVSNDDLMGGGDDGGGGAAASPAPTQSRRAARRATAPVKKDKKAKQDDKEESEEEKQ</sequence>
<feature type="region of interest" description="Disordered" evidence="8">
    <location>
        <begin position="814"/>
        <end position="876"/>
    </location>
</feature>
<accession>A0A2G0CK59</accession>
<dbReference type="PANTHER" id="PTHR40980">
    <property type="entry name" value="PLUG DOMAIN-CONTAINING PROTEIN"/>
    <property type="match status" value="1"/>
</dbReference>
<dbReference type="RefSeq" id="WP_099105339.1">
    <property type="nucleotide sequence ID" value="NZ_JAATJF010000001.1"/>
</dbReference>
<keyword evidence="13" id="KW-1185">Reference proteome</keyword>
<dbReference type="OrthoDB" id="8764943at2"/>
<dbReference type="Pfam" id="PF13620">
    <property type="entry name" value="CarboxypepD_reg"/>
    <property type="match status" value="1"/>
</dbReference>
<keyword evidence="12" id="KW-0675">Receptor</keyword>
<dbReference type="Gene3D" id="2.170.130.10">
    <property type="entry name" value="TonB-dependent receptor, plug domain"/>
    <property type="match status" value="1"/>
</dbReference>
<dbReference type="InterPro" id="IPR008969">
    <property type="entry name" value="CarboxyPept-like_regulatory"/>
</dbReference>
<dbReference type="InterPro" id="IPR041700">
    <property type="entry name" value="OMP_b-brl_3"/>
</dbReference>
<evidence type="ECO:0000256" key="7">
    <source>
        <dbReference type="PROSITE-ProRule" id="PRU01360"/>
    </source>
</evidence>
<feature type="compositionally biased region" description="Low complexity" evidence="8">
    <location>
        <begin position="838"/>
        <end position="856"/>
    </location>
</feature>
<evidence type="ECO:0000313" key="12">
    <source>
        <dbReference type="EMBL" id="PHL00359.1"/>
    </source>
</evidence>
<feature type="signal peptide" evidence="9">
    <location>
        <begin position="1"/>
        <end position="23"/>
    </location>
</feature>
<dbReference type="InterPro" id="IPR036942">
    <property type="entry name" value="Beta-barrel_TonB_sf"/>
</dbReference>
<dbReference type="InterPro" id="IPR012910">
    <property type="entry name" value="Plug_dom"/>
</dbReference>
<dbReference type="GO" id="GO:0009279">
    <property type="term" value="C:cell outer membrane"/>
    <property type="evidence" value="ECO:0007669"/>
    <property type="project" value="UniProtKB-SubCell"/>
</dbReference>
<dbReference type="Gene3D" id="2.40.170.20">
    <property type="entry name" value="TonB-dependent receptor, beta-barrel domain"/>
    <property type="match status" value="1"/>
</dbReference>
<feature type="domain" description="Outer membrane protein beta-barrel" evidence="11">
    <location>
        <begin position="398"/>
        <end position="804"/>
    </location>
</feature>
<dbReference type="PROSITE" id="PS52016">
    <property type="entry name" value="TONB_DEPENDENT_REC_3"/>
    <property type="match status" value="1"/>
</dbReference>
<keyword evidence="4 7" id="KW-0812">Transmembrane</keyword>
<dbReference type="Proteomes" id="UP000226437">
    <property type="component" value="Unassembled WGS sequence"/>
</dbReference>
<organism evidence="12 13">
    <name type="scientific">Neolewinella marina</name>
    <dbReference type="NCBI Taxonomy" id="438751"/>
    <lineage>
        <taxon>Bacteria</taxon>
        <taxon>Pseudomonadati</taxon>
        <taxon>Bacteroidota</taxon>
        <taxon>Saprospiria</taxon>
        <taxon>Saprospirales</taxon>
        <taxon>Lewinellaceae</taxon>
        <taxon>Neolewinella</taxon>
    </lineage>
</organism>
<feature type="chain" id="PRO_5013726639" evidence="9">
    <location>
        <begin position="24"/>
        <end position="876"/>
    </location>
</feature>
<reference evidence="12 13" key="1">
    <citation type="submission" date="2017-10" db="EMBL/GenBank/DDBJ databases">
        <title>The draft genome sequence of Lewinella marina KCTC 32374.</title>
        <authorList>
            <person name="Wang K."/>
        </authorList>
    </citation>
    <scope>NUCLEOTIDE SEQUENCE [LARGE SCALE GENOMIC DNA]</scope>
    <source>
        <strain evidence="12 13">MKG-38</strain>
    </source>
</reference>
<evidence type="ECO:0000256" key="6">
    <source>
        <dbReference type="ARBA" id="ARBA00023237"/>
    </source>
</evidence>
<feature type="compositionally biased region" description="Gly residues" evidence="8">
    <location>
        <begin position="827"/>
        <end position="837"/>
    </location>
</feature>
<dbReference type="Pfam" id="PF14905">
    <property type="entry name" value="OMP_b-brl_3"/>
    <property type="match status" value="1"/>
</dbReference>
<evidence type="ECO:0000256" key="8">
    <source>
        <dbReference type="SAM" id="MobiDB-lite"/>
    </source>
</evidence>
<keyword evidence="9" id="KW-0732">Signal</keyword>
<evidence type="ECO:0000256" key="1">
    <source>
        <dbReference type="ARBA" id="ARBA00004571"/>
    </source>
</evidence>
<evidence type="ECO:0000259" key="11">
    <source>
        <dbReference type="Pfam" id="PF14905"/>
    </source>
</evidence>
<name>A0A2G0CK59_9BACT</name>
<comment type="subcellular location">
    <subcellularLocation>
        <location evidence="1 7">Cell outer membrane</location>
        <topology evidence="1 7">Multi-pass membrane protein</topology>
    </subcellularLocation>
</comment>
<evidence type="ECO:0000256" key="3">
    <source>
        <dbReference type="ARBA" id="ARBA00022452"/>
    </source>
</evidence>
<keyword evidence="2 7" id="KW-0813">Transport</keyword>
<comment type="caution">
    <text evidence="12">The sequence shown here is derived from an EMBL/GenBank/DDBJ whole genome shotgun (WGS) entry which is preliminary data.</text>
</comment>
<dbReference type="PANTHER" id="PTHR40980:SF4">
    <property type="entry name" value="TONB-DEPENDENT RECEPTOR-LIKE BETA-BARREL DOMAIN-CONTAINING PROTEIN"/>
    <property type="match status" value="1"/>
</dbReference>
<dbReference type="InterPro" id="IPR039426">
    <property type="entry name" value="TonB-dep_rcpt-like"/>
</dbReference>
<evidence type="ECO:0000256" key="9">
    <source>
        <dbReference type="SAM" id="SignalP"/>
    </source>
</evidence>
<keyword evidence="6 7" id="KW-0998">Cell outer membrane</keyword>
<dbReference type="InterPro" id="IPR037066">
    <property type="entry name" value="Plug_dom_sf"/>
</dbReference>
<dbReference type="SUPFAM" id="SSF56935">
    <property type="entry name" value="Porins"/>
    <property type="match status" value="1"/>
</dbReference>
<evidence type="ECO:0000256" key="5">
    <source>
        <dbReference type="ARBA" id="ARBA00023136"/>
    </source>
</evidence>
<protein>
    <submittedName>
        <fullName evidence="12">TonB-dependent receptor</fullName>
    </submittedName>
</protein>
<feature type="domain" description="TonB-dependent receptor plug" evidence="10">
    <location>
        <begin position="158"/>
        <end position="247"/>
    </location>
</feature>
<comment type="similarity">
    <text evidence="7">Belongs to the TonB-dependent receptor family.</text>
</comment>
<dbReference type="AlphaFoldDB" id="A0A2G0CK59"/>